<evidence type="ECO:0000256" key="7">
    <source>
        <dbReference type="SAM" id="Phobius"/>
    </source>
</evidence>
<feature type="transmembrane region" description="Helical" evidence="7">
    <location>
        <begin position="105"/>
        <end position="124"/>
    </location>
</feature>
<dbReference type="CDD" id="cd17484">
    <property type="entry name" value="MFS_FBT"/>
    <property type="match status" value="1"/>
</dbReference>
<feature type="transmembrane region" description="Helical" evidence="7">
    <location>
        <begin position="130"/>
        <end position="152"/>
    </location>
</feature>
<evidence type="ECO:0000256" key="5">
    <source>
        <dbReference type="ARBA" id="ARBA00022989"/>
    </source>
</evidence>
<sequence>MKSTDTGESNGNMPVTFDSNDWKRFFSIPRSRNKIVILLIYMVGFSEGLLHLSNLAIYYMFKDDFGLSPAQLSLVYAIPFIPFIIRPSIGYLTDTVPIFGTRRRHYLLINSLAQSASFFFLAIIPNTLILSLAVLFIVFFTLAFCMTIAEALVVENITEGKDNLSGLLLARAFSTLLVSYFSGSLLENHSKQRLFFITGFFPLLIMAVAYFMKEENEPIVYESHPMRDLIKFLKQPVIFHPCLYLFLVVFTPGYHDAFMYYSIDILGYSPSFMGVLRLIYAAAVILGVGLYRFVFKGASVKKLFFWSSLVANSFYGLPFLVTSGLSAKIGIPDKPIVLCSGFLTEAVFEIQVMPFLTYTTRVTPKGLEASVFASILTIKSVGVVISKISTSLFTHLFGITNHNYDHMTAYIIFCTFNLFLVMIYLTKVPNKEVMDLLVTKQKMVENPEQNV</sequence>
<dbReference type="Pfam" id="PF03092">
    <property type="entry name" value="BT1"/>
    <property type="match status" value="1"/>
</dbReference>
<accession>A0A976MB65</accession>
<feature type="transmembrane region" description="Helical" evidence="7">
    <location>
        <begin position="271"/>
        <end position="291"/>
    </location>
</feature>
<dbReference type="InterPro" id="IPR036259">
    <property type="entry name" value="MFS_trans_sf"/>
</dbReference>
<keyword evidence="3" id="KW-0813">Transport</keyword>
<feature type="transmembrane region" description="Helical" evidence="7">
    <location>
        <begin position="408"/>
        <end position="426"/>
    </location>
</feature>
<protein>
    <submittedName>
        <fullName evidence="8">Uncharacterized protein</fullName>
    </submittedName>
</protein>
<evidence type="ECO:0000256" key="2">
    <source>
        <dbReference type="ARBA" id="ARBA00007015"/>
    </source>
</evidence>
<comment type="subcellular location">
    <subcellularLocation>
        <location evidence="1">Membrane</location>
        <topology evidence="1">Multi-pass membrane protein</topology>
    </subcellularLocation>
</comment>
<feature type="transmembrane region" description="Helical" evidence="7">
    <location>
        <begin position="35"/>
        <end position="61"/>
    </location>
</feature>
<evidence type="ECO:0000256" key="3">
    <source>
        <dbReference type="ARBA" id="ARBA00022448"/>
    </source>
</evidence>
<proteinExistence type="inferred from homology"/>
<feature type="transmembrane region" description="Helical" evidence="7">
    <location>
        <begin position="369"/>
        <end position="388"/>
    </location>
</feature>
<evidence type="ECO:0000313" key="8">
    <source>
        <dbReference type="EMBL" id="UKK01318.2"/>
    </source>
</evidence>
<reference evidence="8" key="1">
    <citation type="submission" date="2022-07" db="EMBL/GenBank/DDBJ databases">
        <title>Evaluation of T. orientalis genome assembly methods using nanopore sequencing and analysis of variation between genomes.</title>
        <authorList>
            <person name="Yam J."/>
            <person name="Micallef M.L."/>
            <person name="Liu M."/>
            <person name="Djordjevic S.P."/>
            <person name="Bogema D.R."/>
            <person name="Jenkins C."/>
        </authorList>
    </citation>
    <scope>NUCLEOTIDE SEQUENCE</scope>
    <source>
        <strain evidence="8">Goon Nure</strain>
    </source>
</reference>
<evidence type="ECO:0000256" key="4">
    <source>
        <dbReference type="ARBA" id="ARBA00022692"/>
    </source>
</evidence>
<dbReference type="PANTHER" id="PTHR31585:SF0">
    <property type="entry name" value="FOLATE-BIOPTERIN TRANSPORTER 1, CHLOROPLASTIC"/>
    <property type="match status" value="1"/>
</dbReference>
<feature type="transmembrane region" description="Helical" evidence="7">
    <location>
        <begin position="303"/>
        <end position="323"/>
    </location>
</feature>
<feature type="transmembrane region" description="Helical" evidence="7">
    <location>
        <begin position="73"/>
        <end position="93"/>
    </location>
</feature>
<keyword evidence="6 7" id="KW-0472">Membrane</keyword>
<dbReference type="AlphaFoldDB" id="A0A976MB65"/>
<keyword evidence="5 7" id="KW-1133">Transmembrane helix</keyword>
<evidence type="ECO:0000256" key="6">
    <source>
        <dbReference type="ARBA" id="ARBA00023136"/>
    </source>
</evidence>
<dbReference type="Gene3D" id="1.20.1250.20">
    <property type="entry name" value="MFS general substrate transporter like domains"/>
    <property type="match status" value="1"/>
</dbReference>
<dbReference type="PANTHER" id="PTHR31585">
    <property type="entry name" value="FOLATE-BIOPTERIN TRANSPORTER 1, CHLOROPLASTIC"/>
    <property type="match status" value="1"/>
</dbReference>
<keyword evidence="4 7" id="KW-0812">Transmembrane</keyword>
<feature type="transmembrane region" description="Helical" evidence="7">
    <location>
        <begin position="164"/>
        <end position="182"/>
    </location>
</feature>
<feature type="transmembrane region" description="Helical" evidence="7">
    <location>
        <begin position="232"/>
        <end position="251"/>
    </location>
</feature>
<dbReference type="EMBL" id="CP056070">
    <property type="protein sequence ID" value="UKK01318.2"/>
    <property type="molecule type" value="Genomic_DNA"/>
</dbReference>
<gene>
    <name evidence="8" type="ORF">MACK_002131</name>
</gene>
<comment type="similarity">
    <text evidence="2">Belongs to the major facilitator superfamily. Folate-biopterin transporter (TC 2.A.71) family.</text>
</comment>
<evidence type="ECO:0000256" key="1">
    <source>
        <dbReference type="ARBA" id="ARBA00004141"/>
    </source>
</evidence>
<organism evidence="8 9">
    <name type="scientific">Theileria orientalis</name>
    <dbReference type="NCBI Taxonomy" id="68886"/>
    <lineage>
        <taxon>Eukaryota</taxon>
        <taxon>Sar</taxon>
        <taxon>Alveolata</taxon>
        <taxon>Apicomplexa</taxon>
        <taxon>Aconoidasida</taxon>
        <taxon>Piroplasmida</taxon>
        <taxon>Theileriidae</taxon>
        <taxon>Theileria</taxon>
    </lineage>
</organism>
<feature type="transmembrane region" description="Helical" evidence="7">
    <location>
        <begin position="335"/>
        <end position="357"/>
    </location>
</feature>
<name>A0A976MB65_THEOR</name>
<feature type="transmembrane region" description="Helical" evidence="7">
    <location>
        <begin position="194"/>
        <end position="212"/>
    </location>
</feature>
<dbReference type="SUPFAM" id="SSF103473">
    <property type="entry name" value="MFS general substrate transporter"/>
    <property type="match status" value="1"/>
</dbReference>
<dbReference type="Proteomes" id="UP000244811">
    <property type="component" value="Chromosome 3"/>
</dbReference>
<evidence type="ECO:0000313" key="9">
    <source>
        <dbReference type="Proteomes" id="UP000244811"/>
    </source>
</evidence>
<dbReference type="InterPro" id="IPR039309">
    <property type="entry name" value="BT1"/>
</dbReference>
<dbReference type="GO" id="GO:0016020">
    <property type="term" value="C:membrane"/>
    <property type="evidence" value="ECO:0007669"/>
    <property type="project" value="UniProtKB-SubCell"/>
</dbReference>